<dbReference type="InterPro" id="IPR003779">
    <property type="entry name" value="CMD-like"/>
</dbReference>
<reference evidence="2 3" key="1">
    <citation type="submission" date="2013-04" db="EMBL/GenBank/DDBJ databases">
        <title>Shimia sp. 22II-S11-Z10 Genome Sequencing.</title>
        <authorList>
            <person name="Lai Q."/>
            <person name="Li G."/>
            <person name="Shao Z."/>
        </authorList>
    </citation>
    <scope>NUCLEOTIDE SEQUENCE [LARGE SCALE GENOMIC DNA]</scope>
    <source>
        <strain evidence="3">22II-S11-Z10</strain>
    </source>
</reference>
<dbReference type="PANTHER" id="PTHR34846:SF10">
    <property type="entry name" value="CYTOPLASMIC PROTEIN"/>
    <property type="match status" value="1"/>
</dbReference>
<evidence type="ECO:0000259" key="1">
    <source>
        <dbReference type="Pfam" id="PF02627"/>
    </source>
</evidence>
<sequence>MDTRIDHFAVAPDALNAVLQLENYVSQKSGLEPRFIHLIKLCASHINGCAYCVDMHVKEARKDGFNEQWIALVNVWREAAIYDAKERALLRWTDALTRLGEGGAPDDVYAELQAHFTEFEIVNISVAIGTINTWNRLAIGFRTPHPLDNAA</sequence>
<dbReference type="GO" id="GO:0051920">
    <property type="term" value="F:peroxiredoxin activity"/>
    <property type="evidence" value="ECO:0007669"/>
    <property type="project" value="InterPro"/>
</dbReference>
<dbReference type="Pfam" id="PF02627">
    <property type="entry name" value="CMD"/>
    <property type="match status" value="1"/>
</dbReference>
<dbReference type="AlphaFoldDB" id="A0A058ZHT7"/>
<dbReference type="STRING" id="1461693.ATO10_13449"/>
<dbReference type="InterPro" id="IPR029032">
    <property type="entry name" value="AhpD-like"/>
</dbReference>
<proteinExistence type="predicted"/>
<dbReference type="eggNOG" id="COG2128">
    <property type="taxonomic scope" value="Bacteria"/>
</dbReference>
<organism evidence="2 3">
    <name type="scientific">Actibacterium atlanticum</name>
    <dbReference type="NCBI Taxonomy" id="1461693"/>
    <lineage>
        <taxon>Bacteria</taxon>
        <taxon>Pseudomonadati</taxon>
        <taxon>Pseudomonadota</taxon>
        <taxon>Alphaproteobacteria</taxon>
        <taxon>Rhodobacterales</taxon>
        <taxon>Roseobacteraceae</taxon>
        <taxon>Actibacterium</taxon>
    </lineage>
</organism>
<dbReference type="NCBIfam" id="TIGR00778">
    <property type="entry name" value="ahpD_dom"/>
    <property type="match status" value="1"/>
</dbReference>
<dbReference type="Proteomes" id="UP000024836">
    <property type="component" value="Unassembled WGS sequence"/>
</dbReference>
<dbReference type="PANTHER" id="PTHR34846">
    <property type="entry name" value="4-CARBOXYMUCONOLACTONE DECARBOXYLASE FAMILY PROTEIN (AFU_ORTHOLOGUE AFUA_6G11590)"/>
    <property type="match status" value="1"/>
</dbReference>
<dbReference type="RefSeq" id="WP_035252449.1">
    <property type="nucleotide sequence ID" value="NZ_AQQY01000010.1"/>
</dbReference>
<protein>
    <recommendedName>
        <fullName evidence="1">Carboxymuconolactone decarboxylase-like domain-containing protein</fullName>
    </recommendedName>
</protein>
<name>A0A058ZHT7_9RHOB</name>
<gene>
    <name evidence="2" type="ORF">ATO10_13449</name>
</gene>
<dbReference type="SUPFAM" id="SSF69118">
    <property type="entry name" value="AhpD-like"/>
    <property type="match status" value="1"/>
</dbReference>
<keyword evidence="3" id="KW-1185">Reference proteome</keyword>
<evidence type="ECO:0000313" key="2">
    <source>
        <dbReference type="EMBL" id="KCV81189.1"/>
    </source>
</evidence>
<dbReference type="OrthoDB" id="9801997at2"/>
<evidence type="ECO:0000313" key="3">
    <source>
        <dbReference type="Proteomes" id="UP000024836"/>
    </source>
</evidence>
<feature type="domain" description="Carboxymuconolactone decarboxylase-like" evidence="1">
    <location>
        <begin position="12"/>
        <end position="94"/>
    </location>
</feature>
<accession>A0A058ZHT7</accession>
<dbReference type="EMBL" id="AQQY01000010">
    <property type="protein sequence ID" value="KCV81189.1"/>
    <property type="molecule type" value="Genomic_DNA"/>
</dbReference>
<dbReference type="InterPro" id="IPR004675">
    <property type="entry name" value="AhpD_core"/>
</dbReference>
<comment type="caution">
    <text evidence="2">The sequence shown here is derived from an EMBL/GenBank/DDBJ whole genome shotgun (WGS) entry which is preliminary data.</text>
</comment>
<dbReference type="Gene3D" id="1.20.1290.10">
    <property type="entry name" value="AhpD-like"/>
    <property type="match status" value="1"/>
</dbReference>